<sequence length="332" mass="38886">MSTKNINMNQIYLKTQGKLANEAKESYKKIIGERKLPAAKKVFWFFITTMITYSLALIFIIPLVWINANDPWRTLELQNKNALSDQTRNLSWAFFAFIIILFLVATYLLSLFFTNRFIVKQQAYKTVKLEKILPFIFSELGYNIYLSDDNKNIDTHKTIISNNYFPEDKIQIKVDQKNNQIVDNSTNNTWVVNQFSIYRNNDALGYSLVFESELHLDKGVSMYGFNQNDFTKTLISSDTRDFKLIDNDLSIYATNDLINNENIELLRKFSTEFRLLQNKFGFCYNSQSKKMYIWLNTQNELFNIEKSLEVASTLLNHSWIITEIISRVSALI</sequence>
<dbReference type="RefSeq" id="WP_205517589.1">
    <property type="nucleotide sequence ID" value="NZ_CP070479.1"/>
</dbReference>
<dbReference type="Proteomes" id="UP000772186">
    <property type="component" value="Unassembled WGS sequence"/>
</dbReference>
<feature type="transmembrane region" description="Helical" evidence="1">
    <location>
        <begin position="92"/>
        <end position="113"/>
    </location>
</feature>
<evidence type="ECO:0000256" key="1">
    <source>
        <dbReference type="SAM" id="Phobius"/>
    </source>
</evidence>
<keyword evidence="1" id="KW-0812">Transmembrane</keyword>
<proteinExistence type="predicted"/>
<dbReference type="EMBL" id="JAIQBY010000001">
    <property type="protein sequence ID" value="MBZ4195142.1"/>
    <property type="molecule type" value="Genomic_DNA"/>
</dbReference>
<accession>A0A953NDW5</accession>
<name>A0A953NDW5_9MOLU</name>
<comment type="caution">
    <text evidence="2">The sequence shown here is derived from an EMBL/GenBank/DDBJ whole genome shotgun (WGS) entry which is preliminary data.</text>
</comment>
<evidence type="ECO:0008006" key="4">
    <source>
        <dbReference type="Google" id="ProtNLM"/>
    </source>
</evidence>
<reference evidence="2 3" key="1">
    <citation type="submission" date="2021-09" db="EMBL/GenBank/DDBJ databases">
        <title>WGS of Mycoplasma sp. Zaradi2 strains.</title>
        <authorList>
            <person name="Spergser J."/>
        </authorList>
    </citation>
    <scope>NUCLEOTIDE SEQUENCE [LARGE SCALE GENOMIC DNA]</scope>
    <source>
        <strain evidence="2 3">1331</strain>
    </source>
</reference>
<dbReference type="AlphaFoldDB" id="A0A953NDW5"/>
<evidence type="ECO:0000313" key="2">
    <source>
        <dbReference type="EMBL" id="MBZ4195142.1"/>
    </source>
</evidence>
<keyword evidence="1" id="KW-1133">Transmembrane helix</keyword>
<gene>
    <name evidence="2" type="ORF">LAD73_00160</name>
</gene>
<keyword evidence="1" id="KW-0472">Membrane</keyword>
<keyword evidence="3" id="KW-1185">Reference proteome</keyword>
<feature type="transmembrane region" description="Helical" evidence="1">
    <location>
        <begin position="42"/>
        <end position="66"/>
    </location>
</feature>
<evidence type="ECO:0000313" key="3">
    <source>
        <dbReference type="Proteomes" id="UP000772186"/>
    </source>
</evidence>
<organism evidence="2 3">
    <name type="scientific">Mycoplasma tauri</name>
    <dbReference type="NCBI Taxonomy" id="547987"/>
    <lineage>
        <taxon>Bacteria</taxon>
        <taxon>Bacillati</taxon>
        <taxon>Mycoplasmatota</taxon>
        <taxon>Mollicutes</taxon>
        <taxon>Mycoplasmataceae</taxon>
        <taxon>Mycoplasma</taxon>
    </lineage>
</organism>
<protein>
    <recommendedName>
        <fullName evidence="4">DUF3137 domain-containing protein</fullName>
    </recommendedName>
</protein>